<comment type="caution">
    <text evidence="2">The sequence shown here is derived from an EMBL/GenBank/DDBJ whole genome shotgun (WGS) entry which is preliminary data.</text>
</comment>
<feature type="compositionally biased region" description="Basic and acidic residues" evidence="1">
    <location>
        <begin position="60"/>
        <end position="89"/>
    </location>
</feature>
<proteinExistence type="predicted"/>
<evidence type="ECO:0000256" key="1">
    <source>
        <dbReference type="SAM" id="MobiDB-lite"/>
    </source>
</evidence>
<dbReference type="Proteomes" id="UP001519305">
    <property type="component" value="Unassembled WGS sequence"/>
</dbReference>
<feature type="region of interest" description="Disordered" evidence="1">
    <location>
        <begin position="19"/>
        <end position="155"/>
    </location>
</feature>
<evidence type="ECO:0000313" key="2">
    <source>
        <dbReference type="EMBL" id="MBP2333206.1"/>
    </source>
</evidence>
<gene>
    <name evidence="2" type="ORF">JOF33_001905</name>
</gene>
<evidence type="ECO:0000313" key="3">
    <source>
        <dbReference type="Proteomes" id="UP001519305"/>
    </source>
</evidence>
<keyword evidence="3" id="KW-1185">Reference proteome</keyword>
<feature type="compositionally biased region" description="Basic and acidic residues" evidence="1">
    <location>
        <begin position="132"/>
        <end position="150"/>
    </location>
</feature>
<dbReference type="EMBL" id="JAGINY010000001">
    <property type="protein sequence ID" value="MBP2333206.1"/>
    <property type="molecule type" value="Genomic_DNA"/>
</dbReference>
<protein>
    <submittedName>
        <fullName evidence="2">Uncharacterized protein</fullName>
    </submittedName>
</protein>
<name>A0ABS4U9J0_9CORY</name>
<reference evidence="2 3" key="1">
    <citation type="submission" date="2021-03" db="EMBL/GenBank/DDBJ databases">
        <title>Sequencing the genomes of 1000 actinobacteria strains.</title>
        <authorList>
            <person name="Klenk H.-P."/>
        </authorList>
    </citation>
    <scope>NUCLEOTIDE SEQUENCE [LARGE SCALE GENOMIC DNA]</scope>
    <source>
        <strain evidence="2 3">DSM 44506</strain>
    </source>
</reference>
<organism evidence="2 3">
    <name type="scientific">Corynebacterium freneyi</name>
    <dbReference type="NCBI Taxonomy" id="134034"/>
    <lineage>
        <taxon>Bacteria</taxon>
        <taxon>Bacillati</taxon>
        <taxon>Actinomycetota</taxon>
        <taxon>Actinomycetes</taxon>
        <taxon>Mycobacteriales</taxon>
        <taxon>Corynebacteriaceae</taxon>
        <taxon>Corynebacterium</taxon>
    </lineage>
</organism>
<accession>A0ABS4U9J0</accession>
<sequence length="181" mass="18953">MSASGEMRGDESRFVPVAALGFLSDDAGDDAGEQRDAQEHDDGDDDGPEGEFGAGGFQAEPRRQDLQVEPAEHAEHEHLEDGVDGHEHGGGFAVAAGQVAPHEDHGDAAGEADDDQPGAQGGLVGEENPGQGEHEGGANHPVEQQRDGHEPFVGGDFAGLVVADLRQRRVHHHQQAEGDGR</sequence>